<feature type="domain" description="Transketolase-like pyrimidine-binding" evidence="4">
    <location>
        <begin position="8"/>
        <end position="172"/>
    </location>
</feature>
<dbReference type="Gene3D" id="3.40.50.920">
    <property type="match status" value="1"/>
</dbReference>
<dbReference type="CDD" id="cd07033">
    <property type="entry name" value="TPP_PYR_DXS_TK_like"/>
    <property type="match status" value="1"/>
</dbReference>
<sequence length="315" mass="34271">MINIEKNSAPRAIIGKHLTSLIEKNNKIIVIDNDLGTSTSSYDVTKTFPKNYWELGIGEQSSLSAATGLALEGMYPVYVNFAIFATGTIWTQIRQAAYAKANLKIIATHPGLDAGPDGASHQATQDMALMRCVPNMNVLLPLDENDVKSAITYALNNKGLYYVRVSREPVPIIYNSPEEANFDITNKEIAKTGDDVALFFDGSSFEQAIAAANLLEKNNITYRLIHVRSLKPLDSKNIIENAKQVKCVVSLENHSVIGGLGSAIAEVLAEHKDVAPLKIVGCQDTFTESGKSTELKAKYGVSGENVLSRVKEVIK</sequence>
<dbReference type="InterPro" id="IPR009014">
    <property type="entry name" value="Transketo_C/PFOR_II"/>
</dbReference>
<evidence type="ECO:0000313" key="5">
    <source>
        <dbReference type="EMBL" id="AGA67107.1"/>
    </source>
</evidence>
<dbReference type="InterPro" id="IPR029061">
    <property type="entry name" value="THDP-binding"/>
</dbReference>
<dbReference type="Gene3D" id="3.40.50.970">
    <property type="match status" value="1"/>
</dbReference>
<protein>
    <recommendedName>
        <fullName evidence="4">Transketolase-like pyrimidine-binding domain-containing protein</fullName>
    </recommendedName>
</protein>
<evidence type="ECO:0000256" key="1">
    <source>
        <dbReference type="ARBA" id="ARBA00001964"/>
    </source>
</evidence>
<dbReference type="EMBL" id="CP002873">
    <property type="protein sequence ID" value="AGA67107.1"/>
    <property type="molecule type" value="Genomic_DNA"/>
</dbReference>
<comment type="similarity">
    <text evidence="2">Belongs to the transketolase family.</text>
</comment>
<dbReference type="PANTHER" id="PTHR43825:SF1">
    <property type="entry name" value="TRANSKETOLASE-LIKE PYRIMIDINE-BINDING DOMAIN-CONTAINING PROTEIN"/>
    <property type="match status" value="1"/>
</dbReference>
<gene>
    <name evidence="5" type="ORF">BPP43_09625</name>
</gene>
<dbReference type="InterPro" id="IPR005475">
    <property type="entry name" value="Transketolase-like_Pyr-bd"/>
</dbReference>
<comment type="cofactor">
    <cofactor evidence="1">
        <name>thiamine diphosphate</name>
        <dbReference type="ChEBI" id="CHEBI:58937"/>
    </cofactor>
</comment>
<name>A0A3B6W336_BRAPL</name>
<organism evidence="5 6">
    <name type="scientific">Brachyspira pilosicoli P43/6/78</name>
    <dbReference type="NCBI Taxonomy" id="1042417"/>
    <lineage>
        <taxon>Bacteria</taxon>
        <taxon>Pseudomonadati</taxon>
        <taxon>Spirochaetota</taxon>
        <taxon>Spirochaetia</taxon>
        <taxon>Brachyspirales</taxon>
        <taxon>Brachyspiraceae</taxon>
        <taxon>Brachyspira</taxon>
    </lineage>
</organism>
<dbReference type="SUPFAM" id="SSF52518">
    <property type="entry name" value="Thiamin diphosphate-binding fold (THDP-binding)"/>
    <property type="match status" value="1"/>
</dbReference>
<dbReference type="SMART" id="SM00861">
    <property type="entry name" value="Transket_pyr"/>
    <property type="match status" value="1"/>
</dbReference>
<reference evidence="5 6" key="1">
    <citation type="journal article" date="2013" name="Genome Announc.">
        <title>Complete Genome Sequence of the Porcine Strain Brachyspira pilosicoli P43/6/78(T.).</title>
        <authorList>
            <person name="Lin C."/>
            <person name="den Bakker H.C."/>
            <person name="Suzuki H."/>
            <person name="Lefebure T."/>
            <person name="Ponnala L."/>
            <person name="Sun Q."/>
            <person name="Stanhope M.J."/>
            <person name="Wiedmann M."/>
            <person name="Duhamel G.E."/>
        </authorList>
    </citation>
    <scope>NUCLEOTIDE SEQUENCE [LARGE SCALE GENOMIC DNA]</scope>
    <source>
        <strain evidence="5 6">P43/6/78</strain>
    </source>
</reference>
<evidence type="ECO:0000256" key="3">
    <source>
        <dbReference type="ARBA" id="ARBA00023052"/>
    </source>
</evidence>
<dbReference type="Pfam" id="PF02780">
    <property type="entry name" value="Transketolase_C"/>
    <property type="match status" value="1"/>
</dbReference>
<accession>A0A3B6W336</accession>
<dbReference type="FunFam" id="3.40.50.970:FF:000129">
    <property type="entry name" value="Transketolase"/>
    <property type="match status" value="1"/>
</dbReference>
<dbReference type="AlphaFoldDB" id="A0A3B6W336"/>
<dbReference type="SUPFAM" id="SSF52922">
    <property type="entry name" value="TK C-terminal domain-like"/>
    <property type="match status" value="1"/>
</dbReference>
<dbReference type="Pfam" id="PF02779">
    <property type="entry name" value="Transket_pyr"/>
    <property type="match status" value="1"/>
</dbReference>
<evidence type="ECO:0000313" key="6">
    <source>
        <dbReference type="Proteomes" id="UP000010793"/>
    </source>
</evidence>
<dbReference type="RefSeq" id="WP_013244029.1">
    <property type="nucleotide sequence ID" value="NC_019908.1"/>
</dbReference>
<dbReference type="InterPro" id="IPR051157">
    <property type="entry name" value="PDH/Transketolase"/>
</dbReference>
<keyword evidence="3" id="KW-0786">Thiamine pyrophosphate</keyword>
<proteinExistence type="inferred from homology"/>
<dbReference type="GeneID" id="56439651"/>
<dbReference type="KEGG" id="bpip:BPP43_09625"/>
<dbReference type="PANTHER" id="PTHR43825">
    <property type="entry name" value="PYRUVATE DEHYDROGENASE E1 COMPONENT"/>
    <property type="match status" value="1"/>
</dbReference>
<keyword evidence="6" id="KW-1185">Reference proteome</keyword>
<evidence type="ECO:0000256" key="2">
    <source>
        <dbReference type="ARBA" id="ARBA00007131"/>
    </source>
</evidence>
<dbReference type="InterPro" id="IPR033248">
    <property type="entry name" value="Transketolase_C"/>
</dbReference>
<dbReference type="Proteomes" id="UP000010793">
    <property type="component" value="Chromosome"/>
</dbReference>
<evidence type="ECO:0000259" key="4">
    <source>
        <dbReference type="SMART" id="SM00861"/>
    </source>
</evidence>